<evidence type="ECO:0000313" key="4">
    <source>
        <dbReference type="Proteomes" id="UP000078486"/>
    </source>
</evidence>
<dbReference type="RefSeq" id="WP_068770864.1">
    <property type="nucleotide sequence ID" value="NZ_CP109796.1"/>
</dbReference>
<dbReference type="PANTHER" id="PTHR40269">
    <property type="entry name" value="OUTER MEMBRANE PROTEIN-RELATED"/>
    <property type="match status" value="1"/>
</dbReference>
<organism evidence="3 4">
    <name type="scientific">Termitidicoccus mucosus</name>
    <dbReference type="NCBI Taxonomy" id="1184151"/>
    <lineage>
        <taxon>Bacteria</taxon>
        <taxon>Pseudomonadati</taxon>
        <taxon>Verrucomicrobiota</taxon>
        <taxon>Opitutia</taxon>
        <taxon>Opitutales</taxon>
        <taxon>Opitutaceae</taxon>
        <taxon>Termitidicoccus</taxon>
    </lineage>
</organism>
<keyword evidence="4" id="KW-1185">Reference proteome</keyword>
<evidence type="ECO:0000313" key="3">
    <source>
        <dbReference type="EMBL" id="OAM89137.1"/>
    </source>
</evidence>
<evidence type="ECO:0000256" key="1">
    <source>
        <dbReference type="SAM" id="MobiDB-lite"/>
    </source>
</evidence>
<dbReference type="EMBL" id="LRRQ01000103">
    <property type="protein sequence ID" value="OAM89137.1"/>
    <property type="molecule type" value="Genomic_DNA"/>
</dbReference>
<dbReference type="AlphaFoldDB" id="A0A178IIR0"/>
<sequence>MKTITFLFLGLGILLAGAMRADPSPAAAETARLDASALDTLAGPVALYPDTLLAVILPASTNPADIVLAARYLENGGDAAQIDNQPWDASVRALAHYPDVLRWMDENLAWTQQLGAAVIAQPEDVMAAVQRLRGQAQSVGNLPSNEQLTVVNEGDYIRIIPTRTEVVYVPYYDPAVVYVSRVRYYYGPAWPCGPWLSYDCNWIGRSIWIGAWSPSWYYRPAWRYGPPPPPHLKYRHTWRPNPHRPPPPHRPPGPVIHPRPPRGNPDWAHANPPHRHPRPPNYQRPSDQRPTNPPPGRNPGSRPPPRHQSFDRQETASNITTTHFNRHTTTRTHYDGPAGFDNRATAPTGHPRIHGRQSAATMTDRRAANTTVPRQVQRTSPSPLQQQAVRPSRQQPRPSVQPAPSQQARPSQPPARTQPRAVAPGRSSERQDKATASPRSSSSRDSSRQQTRPGRS</sequence>
<feature type="compositionally biased region" description="Low complexity" evidence="1">
    <location>
        <begin position="385"/>
        <end position="421"/>
    </location>
</feature>
<accession>A0A178IIR0</accession>
<feature type="chain" id="PRO_5008088885" description="DUF3300 domain-containing protein" evidence="2">
    <location>
        <begin position="22"/>
        <end position="456"/>
    </location>
</feature>
<dbReference type="InterPro" id="IPR021728">
    <property type="entry name" value="DUF3300"/>
</dbReference>
<name>A0A178IIR0_9BACT</name>
<feature type="compositionally biased region" description="Pro residues" evidence="1">
    <location>
        <begin position="243"/>
        <end position="263"/>
    </location>
</feature>
<dbReference type="STRING" id="1184151.AW736_14330"/>
<dbReference type="OrthoDB" id="197257at2"/>
<evidence type="ECO:0008006" key="5">
    <source>
        <dbReference type="Google" id="ProtNLM"/>
    </source>
</evidence>
<keyword evidence="2" id="KW-0732">Signal</keyword>
<reference evidence="3 4" key="1">
    <citation type="submission" date="2016-01" db="EMBL/GenBank/DDBJ databases">
        <title>High potential of lignocellulose degradation of a new Verrucomicrobia species.</title>
        <authorList>
            <person name="Wang Y."/>
            <person name="Shi Y."/>
            <person name="Qiu Z."/>
            <person name="Liu S."/>
            <person name="Yang H."/>
        </authorList>
    </citation>
    <scope>NUCLEOTIDE SEQUENCE [LARGE SCALE GENOMIC DNA]</scope>
    <source>
        <strain evidence="3 4">TSB47</strain>
    </source>
</reference>
<feature type="compositionally biased region" description="Low complexity" evidence="1">
    <location>
        <begin position="434"/>
        <end position="456"/>
    </location>
</feature>
<proteinExistence type="predicted"/>
<feature type="signal peptide" evidence="2">
    <location>
        <begin position="1"/>
        <end position="21"/>
    </location>
</feature>
<dbReference type="Proteomes" id="UP000078486">
    <property type="component" value="Unassembled WGS sequence"/>
</dbReference>
<feature type="compositionally biased region" description="Pro residues" evidence="1">
    <location>
        <begin position="291"/>
        <end position="303"/>
    </location>
</feature>
<dbReference type="PANTHER" id="PTHR40269:SF1">
    <property type="entry name" value="OUTER MEMBRANE PROTEIN"/>
    <property type="match status" value="1"/>
</dbReference>
<comment type="caution">
    <text evidence="3">The sequence shown here is derived from an EMBL/GenBank/DDBJ whole genome shotgun (WGS) entry which is preliminary data.</text>
</comment>
<feature type="compositionally biased region" description="Polar residues" evidence="1">
    <location>
        <begin position="368"/>
        <end position="384"/>
    </location>
</feature>
<dbReference type="Pfam" id="PF11737">
    <property type="entry name" value="DUF3300"/>
    <property type="match status" value="1"/>
</dbReference>
<protein>
    <recommendedName>
        <fullName evidence="5">DUF3300 domain-containing protein</fullName>
    </recommendedName>
</protein>
<gene>
    <name evidence="3" type="ORF">AW736_14330</name>
</gene>
<feature type="region of interest" description="Disordered" evidence="1">
    <location>
        <begin position="241"/>
        <end position="456"/>
    </location>
</feature>
<evidence type="ECO:0000256" key="2">
    <source>
        <dbReference type="SAM" id="SignalP"/>
    </source>
</evidence>